<dbReference type="EMBL" id="JAHHHW010000102">
    <property type="protein sequence ID" value="MBW4433316.1"/>
    <property type="molecule type" value="Genomic_DNA"/>
</dbReference>
<reference evidence="1" key="1">
    <citation type="submission" date="2021-05" db="EMBL/GenBank/DDBJ databases">
        <authorList>
            <person name="Pietrasiak N."/>
            <person name="Ward R."/>
            <person name="Stajich J.E."/>
            <person name="Kurbessoian T."/>
        </authorList>
    </citation>
    <scope>NUCLEOTIDE SEQUENCE</scope>
    <source>
        <strain evidence="1">HA4357-MV3</strain>
    </source>
</reference>
<name>A0A9E3LTQ4_9NOST</name>
<sequence>MKTIWEQSREFLANAFDTLGLAWWIEIVTQNPKCTYYFGPFLSSTEAEAAVKGYVEDLEQEGAQGIAIDVKRCKPDVLTIAEDLGELIDRKAQPAFGGQV</sequence>
<dbReference type="Proteomes" id="UP000813215">
    <property type="component" value="Unassembled WGS sequence"/>
</dbReference>
<protein>
    <submittedName>
        <fullName evidence="1">DUF1816 domain-containing protein</fullName>
    </submittedName>
</protein>
<dbReference type="InterPro" id="IPR014945">
    <property type="entry name" value="DUF1816"/>
</dbReference>
<organism evidence="1 2">
    <name type="scientific">Pelatocladus maniniholoensis HA4357-MV3</name>
    <dbReference type="NCBI Taxonomy" id="1117104"/>
    <lineage>
        <taxon>Bacteria</taxon>
        <taxon>Bacillati</taxon>
        <taxon>Cyanobacteriota</taxon>
        <taxon>Cyanophyceae</taxon>
        <taxon>Nostocales</taxon>
        <taxon>Nostocaceae</taxon>
        <taxon>Pelatocladus</taxon>
    </lineage>
</organism>
<evidence type="ECO:0000313" key="1">
    <source>
        <dbReference type="EMBL" id="MBW4433316.1"/>
    </source>
</evidence>
<proteinExistence type="predicted"/>
<accession>A0A9E3LTQ4</accession>
<dbReference type="AlphaFoldDB" id="A0A9E3LTQ4"/>
<reference evidence="1" key="2">
    <citation type="journal article" date="2022" name="Microbiol. Resour. Announc.">
        <title>Metagenome Sequencing to Explore Phylogenomics of Terrestrial Cyanobacteria.</title>
        <authorList>
            <person name="Ward R.D."/>
            <person name="Stajich J.E."/>
            <person name="Johansen J.R."/>
            <person name="Huntemann M."/>
            <person name="Clum A."/>
            <person name="Foster B."/>
            <person name="Foster B."/>
            <person name="Roux S."/>
            <person name="Palaniappan K."/>
            <person name="Varghese N."/>
            <person name="Mukherjee S."/>
            <person name="Reddy T.B.K."/>
            <person name="Daum C."/>
            <person name="Copeland A."/>
            <person name="Chen I.A."/>
            <person name="Ivanova N.N."/>
            <person name="Kyrpides N.C."/>
            <person name="Shapiro N."/>
            <person name="Eloe-Fadrosh E.A."/>
            <person name="Pietrasiak N."/>
        </authorList>
    </citation>
    <scope>NUCLEOTIDE SEQUENCE</scope>
    <source>
        <strain evidence="1">HA4357-MV3</strain>
    </source>
</reference>
<dbReference type="Pfam" id="PF08846">
    <property type="entry name" value="DUF1816"/>
    <property type="match status" value="1"/>
</dbReference>
<gene>
    <name evidence="1" type="ORF">KME28_16735</name>
</gene>
<evidence type="ECO:0000313" key="2">
    <source>
        <dbReference type="Proteomes" id="UP000813215"/>
    </source>
</evidence>
<comment type="caution">
    <text evidence="1">The sequence shown here is derived from an EMBL/GenBank/DDBJ whole genome shotgun (WGS) entry which is preliminary data.</text>
</comment>